<protein>
    <submittedName>
        <fullName evidence="2">Uncharacterized protein</fullName>
    </submittedName>
</protein>
<gene>
    <name evidence="2" type="ORF">PAL_GLEAN10009569</name>
</gene>
<feature type="region of interest" description="Disordered" evidence="1">
    <location>
        <begin position="1"/>
        <end position="59"/>
    </location>
</feature>
<proteinExistence type="predicted"/>
<feature type="compositionally biased region" description="Basic and acidic residues" evidence="1">
    <location>
        <begin position="41"/>
        <end position="55"/>
    </location>
</feature>
<name>L5L4Y7_PTEAL</name>
<sequence>MGQERGRRSSSRDRSDPGAARERRTQVFPSCRSSPRLSRGPGREQGTKRQLRGPEADQQLFEPREQLRWFAEKGPAPDAVCWLHLHSRQTGIAPMELLQRCTPVRGPTGGSNQVEAARRPCCLPLREVAQAGKKTVPSSGLALAPTVQLSALPGVRRHRHLTTCPTRLQALQLGTATATL</sequence>
<dbReference type="InParanoid" id="L5L4Y7"/>
<feature type="compositionally biased region" description="Low complexity" evidence="1">
    <location>
        <begin position="29"/>
        <end position="40"/>
    </location>
</feature>
<dbReference type="AlphaFoldDB" id="L5L4Y7"/>
<evidence type="ECO:0000313" key="2">
    <source>
        <dbReference type="EMBL" id="ELK18331.1"/>
    </source>
</evidence>
<organism evidence="2 3">
    <name type="scientific">Pteropus alecto</name>
    <name type="common">Black flying fox</name>
    <dbReference type="NCBI Taxonomy" id="9402"/>
    <lineage>
        <taxon>Eukaryota</taxon>
        <taxon>Metazoa</taxon>
        <taxon>Chordata</taxon>
        <taxon>Craniata</taxon>
        <taxon>Vertebrata</taxon>
        <taxon>Euteleostomi</taxon>
        <taxon>Mammalia</taxon>
        <taxon>Eutheria</taxon>
        <taxon>Laurasiatheria</taxon>
        <taxon>Chiroptera</taxon>
        <taxon>Yinpterochiroptera</taxon>
        <taxon>Pteropodoidea</taxon>
        <taxon>Pteropodidae</taxon>
        <taxon>Pteropodinae</taxon>
        <taxon>Pteropus</taxon>
    </lineage>
</organism>
<keyword evidence="3" id="KW-1185">Reference proteome</keyword>
<feature type="compositionally biased region" description="Basic and acidic residues" evidence="1">
    <location>
        <begin position="1"/>
        <end position="25"/>
    </location>
</feature>
<dbReference type="Proteomes" id="UP000010552">
    <property type="component" value="Unassembled WGS sequence"/>
</dbReference>
<reference evidence="3" key="1">
    <citation type="journal article" date="2013" name="Science">
        <title>Comparative analysis of bat genomes provides insight into the evolution of flight and immunity.</title>
        <authorList>
            <person name="Zhang G."/>
            <person name="Cowled C."/>
            <person name="Shi Z."/>
            <person name="Huang Z."/>
            <person name="Bishop-Lilly K.A."/>
            <person name="Fang X."/>
            <person name="Wynne J.W."/>
            <person name="Xiong Z."/>
            <person name="Baker M.L."/>
            <person name="Zhao W."/>
            <person name="Tachedjian M."/>
            <person name="Zhu Y."/>
            <person name="Zhou P."/>
            <person name="Jiang X."/>
            <person name="Ng J."/>
            <person name="Yang L."/>
            <person name="Wu L."/>
            <person name="Xiao J."/>
            <person name="Feng Y."/>
            <person name="Chen Y."/>
            <person name="Sun X."/>
            <person name="Zhang Y."/>
            <person name="Marsh G.A."/>
            <person name="Crameri G."/>
            <person name="Broder C.C."/>
            <person name="Frey K.G."/>
            <person name="Wang L.F."/>
            <person name="Wang J."/>
        </authorList>
    </citation>
    <scope>NUCLEOTIDE SEQUENCE [LARGE SCALE GENOMIC DNA]</scope>
</reference>
<evidence type="ECO:0000313" key="3">
    <source>
        <dbReference type="Proteomes" id="UP000010552"/>
    </source>
</evidence>
<accession>L5L4Y7</accession>
<evidence type="ECO:0000256" key="1">
    <source>
        <dbReference type="SAM" id="MobiDB-lite"/>
    </source>
</evidence>
<dbReference type="EMBL" id="KB030332">
    <property type="protein sequence ID" value="ELK18331.1"/>
    <property type="molecule type" value="Genomic_DNA"/>
</dbReference>